<evidence type="ECO:0000256" key="1">
    <source>
        <dbReference type="SAM" id="MobiDB-lite"/>
    </source>
</evidence>
<dbReference type="AlphaFoldDB" id="A0A0M3KJU9"/>
<feature type="domain" description="DUF4140" evidence="2">
    <location>
        <begin position="1"/>
        <end position="72"/>
    </location>
</feature>
<dbReference type="PANTHER" id="PTHR31005:SF8">
    <property type="entry name" value="DUF4139 DOMAIN-CONTAINING PROTEIN"/>
    <property type="match status" value="1"/>
</dbReference>
<reference evidence="3 4" key="2">
    <citation type="submission" date="2018-11" db="EMBL/GenBank/DDBJ databases">
        <authorList>
            <consortium name="Pathogen Informatics"/>
        </authorList>
    </citation>
    <scope>NUCLEOTIDE SEQUENCE [LARGE SCALE GENOMIC DNA]</scope>
</reference>
<sequence>NVTKQADTESVRVDGRGPAQIHDVQFQCKPSLPKEGYSPKVERLEEERKKLQDEKEKTEDRQKILQRRVEVLDEIVAKIKMDES</sequence>
<keyword evidence="4" id="KW-1185">Reference proteome</keyword>
<dbReference type="EMBL" id="UYRR01040217">
    <property type="protein sequence ID" value="VDK78565.1"/>
    <property type="molecule type" value="Genomic_DNA"/>
</dbReference>
<accession>A0A0M3KJU9</accession>
<evidence type="ECO:0000313" key="4">
    <source>
        <dbReference type="Proteomes" id="UP000267096"/>
    </source>
</evidence>
<name>A0A0M3KJU9_ANISI</name>
<evidence type="ECO:0000259" key="2">
    <source>
        <dbReference type="Pfam" id="PF13600"/>
    </source>
</evidence>
<dbReference type="InterPro" id="IPR025554">
    <property type="entry name" value="DUF4140"/>
</dbReference>
<feature type="region of interest" description="Disordered" evidence="1">
    <location>
        <begin position="29"/>
        <end position="59"/>
    </location>
</feature>
<dbReference type="Pfam" id="PF13600">
    <property type="entry name" value="DUF4140"/>
    <property type="match status" value="1"/>
</dbReference>
<gene>
    <name evidence="3" type="ORF">ASIM_LOCUS20644</name>
</gene>
<dbReference type="WBParaSite" id="ASIM_0002127501-mRNA-1">
    <property type="protein sequence ID" value="ASIM_0002127501-mRNA-1"/>
    <property type="gene ID" value="ASIM_0002127501"/>
</dbReference>
<dbReference type="OrthoDB" id="10068793at2759"/>
<evidence type="ECO:0000313" key="5">
    <source>
        <dbReference type="WBParaSite" id="ASIM_0002127501-mRNA-1"/>
    </source>
</evidence>
<protein>
    <submittedName>
        <fullName evidence="5">DUF4140 domain-containing protein</fullName>
    </submittedName>
</protein>
<dbReference type="InterPro" id="IPR011935">
    <property type="entry name" value="CHP02231"/>
</dbReference>
<dbReference type="PANTHER" id="PTHR31005">
    <property type="entry name" value="DUF4139 DOMAIN-CONTAINING PROTEIN"/>
    <property type="match status" value="1"/>
</dbReference>
<reference evidence="5" key="1">
    <citation type="submission" date="2017-02" db="UniProtKB">
        <authorList>
            <consortium name="WormBaseParasite"/>
        </authorList>
    </citation>
    <scope>IDENTIFICATION</scope>
</reference>
<feature type="compositionally biased region" description="Basic and acidic residues" evidence="1">
    <location>
        <begin position="40"/>
        <end position="59"/>
    </location>
</feature>
<organism evidence="5">
    <name type="scientific">Anisakis simplex</name>
    <name type="common">Herring worm</name>
    <dbReference type="NCBI Taxonomy" id="6269"/>
    <lineage>
        <taxon>Eukaryota</taxon>
        <taxon>Metazoa</taxon>
        <taxon>Ecdysozoa</taxon>
        <taxon>Nematoda</taxon>
        <taxon>Chromadorea</taxon>
        <taxon>Rhabditida</taxon>
        <taxon>Spirurina</taxon>
        <taxon>Ascaridomorpha</taxon>
        <taxon>Ascaridoidea</taxon>
        <taxon>Anisakidae</taxon>
        <taxon>Anisakis</taxon>
        <taxon>Anisakis simplex complex</taxon>
    </lineage>
</organism>
<evidence type="ECO:0000313" key="3">
    <source>
        <dbReference type="EMBL" id="VDK78565.1"/>
    </source>
</evidence>
<dbReference type="Proteomes" id="UP000267096">
    <property type="component" value="Unassembled WGS sequence"/>
</dbReference>
<proteinExistence type="predicted"/>